<dbReference type="EMBL" id="VSRR010004024">
    <property type="protein sequence ID" value="MPC38262.1"/>
    <property type="molecule type" value="Genomic_DNA"/>
</dbReference>
<keyword evidence="3" id="KW-1185">Reference proteome</keyword>
<comment type="caution">
    <text evidence="2">The sequence shown here is derived from an EMBL/GenBank/DDBJ whole genome shotgun (WGS) entry which is preliminary data.</text>
</comment>
<evidence type="ECO:0000313" key="2">
    <source>
        <dbReference type="EMBL" id="MPC38262.1"/>
    </source>
</evidence>
<gene>
    <name evidence="2" type="ORF">E2C01_031769</name>
</gene>
<organism evidence="2 3">
    <name type="scientific">Portunus trituberculatus</name>
    <name type="common">Swimming crab</name>
    <name type="synonym">Neptunus trituberculatus</name>
    <dbReference type="NCBI Taxonomy" id="210409"/>
    <lineage>
        <taxon>Eukaryota</taxon>
        <taxon>Metazoa</taxon>
        <taxon>Ecdysozoa</taxon>
        <taxon>Arthropoda</taxon>
        <taxon>Crustacea</taxon>
        <taxon>Multicrustacea</taxon>
        <taxon>Malacostraca</taxon>
        <taxon>Eumalacostraca</taxon>
        <taxon>Eucarida</taxon>
        <taxon>Decapoda</taxon>
        <taxon>Pleocyemata</taxon>
        <taxon>Brachyura</taxon>
        <taxon>Eubrachyura</taxon>
        <taxon>Portunoidea</taxon>
        <taxon>Portunidae</taxon>
        <taxon>Portuninae</taxon>
        <taxon>Portunus</taxon>
    </lineage>
</organism>
<dbReference type="AlphaFoldDB" id="A0A5B7EVL5"/>
<dbReference type="Proteomes" id="UP000324222">
    <property type="component" value="Unassembled WGS sequence"/>
</dbReference>
<accession>A0A5B7EVL5</accession>
<name>A0A5B7EVL5_PORTR</name>
<protein>
    <submittedName>
        <fullName evidence="2">Uncharacterized protein</fullName>
    </submittedName>
</protein>
<evidence type="ECO:0000313" key="3">
    <source>
        <dbReference type="Proteomes" id="UP000324222"/>
    </source>
</evidence>
<evidence type="ECO:0000256" key="1">
    <source>
        <dbReference type="SAM" id="MobiDB-lite"/>
    </source>
</evidence>
<proteinExistence type="predicted"/>
<feature type="region of interest" description="Disordered" evidence="1">
    <location>
        <begin position="250"/>
        <end position="275"/>
    </location>
</feature>
<sequence length="275" mass="30394">MGRVCLLSPNPPRILQLCLAFHLQRDAAEVKMAALTSRFVYVSRKRSDIVERIKSGVYSSRLFTQNGSPINCIFVMWSLPQPPPPTITFDFLPFLLLVRCGGFMMADLGVLDAGALAICPGTVLPHPSVPGVLLHLSPESVPSGSRPSFPLPPLQSLHLRRTRRSGSFLVAYSLVPTCGMAVPDAGPNLVALTLSYRRLHPSLFLLLRPLLRRMLLSERLLLLSRRVSTLAERMDSVTARLNKLCELFPSPGQSSTSRTSSHTYQSPPAKRHVRH</sequence>
<feature type="compositionally biased region" description="Low complexity" evidence="1">
    <location>
        <begin position="250"/>
        <end position="266"/>
    </location>
</feature>
<reference evidence="2 3" key="1">
    <citation type="submission" date="2019-05" db="EMBL/GenBank/DDBJ databases">
        <title>Another draft genome of Portunus trituberculatus and its Hox gene families provides insights of decapod evolution.</title>
        <authorList>
            <person name="Jeong J.-H."/>
            <person name="Song I."/>
            <person name="Kim S."/>
            <person name="Choi T."/>
            <person name="Kim D."/>
            <person name="Ryu S."/>
            <person name="Kim W."/>
        </authorList>
    </citation>
    <scope>NUCLEOTIDE SEQUENCE [LARGE SCALE GENOMIC DNA]</scope>
    <source>
        <tissue evidence="2">Muscle</tissue>
    </source>
</reference>